<dbReference type="Gene3D" id="3.40.50.300">
    <property type="entry name" value="P-loop containing nucleotide triphosphate hydrolases"/>
    <property type="match status" value="1"/>
</dbReference>
<comment type="caution">
    <text evidence="4">The sequence shown here is derived from an EMBL/GenBank/DDBJ whole genome shotgun (WGS) entry which is preliminary data.</text>
</comment>
<dbReference type="Proteomes" id="UP000271227">
    <property type="component" value="Unassembled WGS sequence"/>
</dbReference>
<feature type="region of interest" description="Disordered" evidence="2">
    <location>
        <begin position="1"/>
        <end position="53"/>
    </location>
</feature>
<sequence>MNDFGSQNTIKGINGSTARKEPSGDIAAAGSPAVTAAEPKANPQGLPRKIPRDMSSEIPPGCVYWITGLPGAGKTTLAARVWARLRLEGRPAVFLDGDRLRGIFGQRHGYDRRDRHAMAMSYAGLCRELSGQGLDVVCATVSMFEDVRRSNRQHLPLYREIYLRVPVAVRRRRHPDNLYGAAKGGAGTGSPSHIPGMDQAVEEPANPDLIIDDDGTLSVSDAVACFFAHWPAPDCKDRTPEPSGDTA</sequence>
<evidence type="ECO:0000256" key="2">
    <source>
        <dbReference type="SAM" id="MobiDB-lite"/>
    </source>
</evidence>
<dbReference type="FunCoup" id="A0A3M0BWJ5">
    <property type="interactions" value="125"/>
</dbReference>
<name>A0A3M0BWJ5_9PROT</name>
<dbReference type="GO" id="GO:0019379">
    <property type="term" value="P:sulfate assimilation, phosphoadenylyl sulfate reduction by phosphoadenylyl-sulfate reductase (thioredoxin)"/>
    <property type="evidence" value="ECO:0007669"/>
    <property type="project" value="TreeGrafter"/>
</dbReference>
<keyword evidence="1" id="KW-0808">Transferase</keyword>
<dbReference type="Pfam" id="PF01583">
    <property type="entry name" value="APS_kinase"/>
    <property type="match status" value="1"/>
</dbReference>
<dbReference type="PANTHER" id="PTHR42700:SF1">
    <property type="entry name" value="SULFATE ADENYLYLTRANSFERASE"/>
    <property type="match status" value="1"/>
</dbReference>
<dbReference type="GO" id="GO:0004781">
    <property type="term" value="F:sulfate adenylyltransferase (ATP) activity"/>
    <property type="evidence" value="ECO:0007669"/>
    <property type="project" value="TreeGrafter"/>
</dbReference>
<keyword evidence="4" id="KW-0418">Kinase</keyword>
<evidence type="ECO:0000313" key="5">
    <source>
        <dbReference type="Proteomes" id="UP000271227"/>
    </source>
</evidence>
<evidence type="ECO:0000259" key="3">
    <source>
        <dbReference type="Pfam" id="PF01583"/>
    </source>
</evidence>
<dbReference type="AlphaFoldDB" id="A0A3M0BWJ5"/>
<dbReference type="OrthoDB" id="9804504at2"/>
<organism evidence="4 5">
    <name type="scientific">Eilatimonas milleporae</name>
    <dbReference type="NCBI Taxonomy" id="911205"/>
    <lineage>
        <taxon>Bacteria</taxon>
        <taxon>Pseudomonadati</taxon>
        <taxon>Pseudomonadota</taxon>
        <taxon>Alphaproteobacteria</taxon>
        <taxon>Kordiimonadales</taxon>
        <taxon>Kordiimonadaceae</taxon>
        <taxon>Eilatimonas</taxon>
    </lineage>
</organism>
<gene>
    <name evidence="4" type="ORF">BXY39_3768</name>
</gene>
<evidence type="ECO:0000313" key="4">
    <source>
        <dbReference type="EMBL" id="RMB00580.1"/>
    </source>
</evidence>
<dbReference type="PANTHER" id="PTHR42700">
    <property type="entry name" value="SULFATE ADENYLYLTRANSFERASE"/>
    <property type="match status" value="1"/>
</dbReference>
<dbReference type="SUPFAM" id="SSF52540">
    <property type="entry name" value="P-loop containing nucleoside triphosphate hydrolases"/>
    <property type="match status" value="1"/>
</dbReference>
<reference evidence="4 5" key="1">
    <citation type="submission" date="2018-10" db="EMBL/GenBank/DDBJ databases">
        <title>Genomic Encyclopedia of Archaeal and Bacterial Type Strains, Phase II (KMG-II): from individual species to whole genera.</title>
        <authorList>
            <person name="Goeker M."/>
        </authorList>
    </citation>
    <scope>NUCLEOTIDE SEQUENCE [LARGE SCALE GENOMIC DNA]</scope>
    <source>
        <strain evidence="4 5">DSM 25217</strain>
    </source>
</reference>
<keyword evidence="5" id="KW-1185">Reference proteome</keyword>
<feature type="compositionally biased region" description="Polar residues" evidence="2">
    <location>
        <begin position="1"/>
        <end position="17"/>
    </location>
</feature>
<dbReference type="InterPro" id="IPR050512">
    <property type="entry name" value="Sulf_AdTrans/APS_kinase"/>
</dbReference>
<dbReference type="InterPro" id="IPR059117">
    <property type="entry name" value="APS_kinase_dom"/>
</dbReference>
<dbReference type="InParanoid" id="A0A3M0BWJ5"/>
<dbReference type="GO" id="GO:0005737">
    <property type="term" value="C:cytoplasm"/>
    <property type="evidence" value="ECO:0007669"/>
    <property type="project" value="TreeGrafter"/>
</dbReference>
<dbReference type="GO" id="GO:0010134">
    <property type="term" value="P:sulfate assimilation via adenylyl sulfate reduction"/>
    <property type="evidence" value="ECO:0007669"/>
    <property type="project" value="TreeGrafter"/>
</dbReference>
<dbReference type="NCBIfam" id="NF004041">
    <property type="entry name" value="PRK05541.1"/>
    <property type="match status" value="1"/>
</dbReference>
<dbReference type="EMBL" id="REFR01000017">
    <property type="protein sequence ID" value="RMB00580.1"/>
    <property type="molecule type" value="Genomic_DNA"/>
</dbReference>
<feature type="domain" description="APS kinase" evidence="3">
    <location>
        <begin position="61"/>
        <end position="212"/>
    </location>
</feature>
<evidence type="ECO:0000256" key="1">
    <source>
        <dbReference type="ARBA" id="ARBA00022679"/>
    </source>
</evidence>
<protein>
    <submittedName>
        <fullName evidence="4">Adenylylsulfate kinase</fullName>
    </submittedName>
</protein>
<proteinExistence type="predicted"/>
<accession>A0A3M0BWJ5</accession>
<dbReference type="GO" id="GO:0016301">
    <property type="term" value="F:kinase activity"/>
    <property type="evidence" value="ECO:0007669"/>
    <property type="project" value="UniProtKB-KW"/>
</dbReference>
<dbReference type="InterPro" id="IPR027417">
    <property type="entry name" value="P-loop_NTPase"/>
</dbReference>